<name>A0A9P0EZM4_BEMTA</name>
<accession>A0A9P0EZM4</accession>
<dbReference type="EMBL" id="OU963871">
    <property type="protein sequence ID" value="CAH0383507.1"/>
    <property type="molecule type" value="Genomic_DNA"/>
</dbReference>
<feature type="compositionally biased region" description="Pro residues" evidence="1">
    <location>
        <begin position="450"/>
        <end position="459"/>
    </location>
</feature>
<feature type="region of interest" description="Disordered" evidence="1">
    <location>
        <begin position="769"/>
        <end position="800"/>
    </location>
</feature>
<protein>
    <submittedName>
        <fullName evidence="2">Uncharacterized protein</fullName>
    </submittedName>
</protein>
<proteinExistence type="predicted"/>
<feature type="region of interest" description="Disordered" evidence="1">
    <location>
        <begin position="107"/>
        <end position="516"/>
    </location>
</feature>
<feature type="compositionally biased region" description="Basic and acidic residues" evidence="1">
    <location>
        <begin position="223"/>
        <end position="240"/>
    </location>
</feature>
<feature type="compositionally biased region" description="Basic residues" evidence="1">
    <location>
        <begin position="784"/>
        <end position="793"/>
    </location>
</feature>
<feature type="compositionally biased region" description="Basic and acidic residues" evidence="1">
    <location>
        <begin position="769"/>
        <end position="783"/>
    </location>
</feature>
<feature type="compositionally biased region" description="Pro residues" evidence="1">
    <location>
        <begin position="422"/>
        <end position="433"/>
    </location>
</feature>
<feature type="compositionally biased region" description="Basic and acidic residues" evidence="1">
    <location>
        <begin position="254"/>
        <end position="292"/>
    </location>
</feature>
<feature type="compositionally biased region" description="Basic and acidic residues" evidence="1">
    <location>
        <begin position="192"/>
        <end position="209"/>
    </location>
</feature>
<evidence type="ECO:0000313" key="2">
    <source>
        <dbReference type="EMBL" id="CAH0383507.1"/>
    </source>
</evidence>
<dbReference type="AlphaFoldDB" id="A0A9P0EZM4"/>
<organism evidence="2 3">
    <name type="scientific">Bemisia tabaci</name>
    <name type="common">Sweetpotato whitefly</name>
    <name type="synonym">Aleurodes tabaci</name>
    <dbReference type="NCBI Taxonomy" id="7038"/>
    <lineage>
        <taxon>Eukaryota</taxon>
        <taxon>Metazoa</taxon>
        <taxon>Ecdysozoa</taxon>
        <taxon>Arthropoda</taxon>
        <taxon>Hexapoda</taxon>
        <taxon>Insecta</taxon>
        <taxon>Pterygota</taxon>
        <taxon>Neoptera</taxon>
        <taxon>Paraneoptera</taxon>
        <taxon>Hemiptera</taxon>
        <taxon>Sternorrhyncha</taxon>
        <taxon>Aleyrodoidea</taxon>
        <taxon>Aleyrodidae</taxon>
        <taxon>Aleyrodinae</taxon>
        <taxon>Bemisia</taxon>
    </lineage>
</organism>
<feature type="compositionally biased region" description="Low complexity" evidence="1">
    <location>
        <begin position="297"/>
        <end position="308"/>
    </location>
</feature>
<evidence type="ECO:0000313" key="3">
    <source>
        <dbReference type="Proteomes" id="UP001152759"/>
    </source>
</evidence>
<feature type="compositionally biased region" description="Basic and acidic residues" evidence="1">
    <location>
        <begin position="168"/>
        <end position="179"/>
    </location>
</feature>
<feature type="compositionally biased region" description="Pro residues" evidence="1">
    <location>
        <begin position="348"/>
        <end position="357"/>
    </location>
</feature>
<evidence type="ECO:0000256" key="1">
    <source>
        <dbReference type="SAM" id="MobiDB-lite"/>
    </source>
</evidence>
<feature type="compositionally biased region" description="Low complexity" evidence="1">
    <location>
        <begin position="460"/>
        <end position="469"/>
    </location>
</feature>
<sequence>MLPSRSITPAGRLLKLMEKAIDKDDKRDLEGSYWWKWVVAMDMGDDKLSNRAAEEKPNYQETEPNIPVPIYSDVTIHLPEATCNIITLPSSAPTQNPADFGLPKCHCSASPKRSSPSTSPKSASPAGSPVRSPQSSLQTFDVAGSDSESHDRVSPPKKTSPLVSSPRGSRDRSPKDSPKWSHRGLSDPPEGEPDRSPKGSRDRSPKDSPKWSYEGLSDPPEGEPDRSPKGSRDRSPKDSPKWSYEGLSDPPEGEPDRSPRGKPDHSRKGSRDRSPKDSSPGARKDYRKERSLSPELSSPRKSTPKSSPEASRLSHPPSSEPPYIVPAELPLDSLQNALPASQLDGVPQAPPGSPVNSPPKRSAPKSPTRERVGALPRGSPRSPQKGFAETRPESFPRTSQRSPPNTAPKSSPKTSKKSSPKTSPPKGPTPPKKQPSRILSQILDAQVAKNPPPPPPRLNPPKTSKKSSPNKGPAPPKRKPSKVVSQILERQVAKRPPPPPPPRLVQDPVAEYSQSSDLTQRSYDLIQQKMLREFGRIDPPTKGEFDYLSEQFREVEFEMTKKPNPEVSKNFIKHYLPEYREEDEESLLDSPAAKYRCFGVCHERFGFIYIPPSFDPELTPEPVDTQEFFACGNLVRVTDGEPSRKPEHAPFMDEDGNIKYFCDCKINPQLYWLALRYHFSLKGFNDARDKYSAPKAVACLKDAIKDTDLEWKSYDEFKRDLAMIFSKYKMPNPDSRSLLLVQQEKGFAGQDELIDEPDHWDKQQFYRHPEKLHETEKTQQELKKKPKGPWRRPQKPEKKG</sequence>
<gene>
    <name evidence="2" type="ORF">BEMITA_LOCUS2951</name>
</gene>
<dbReference type="Proteomes" id="UP001152759">
    <property type="component" value="Chromosome 10"/>
</dbReference>
<reference evidence="2" key="1">
    <citation type="submission" date="2021-12" db="EMBL/GenBank/DDBJ databases">
        <authorList>
            <person name="King R."/>
        </authorList>
    </citation>
    <scope>NUCLEOTIDE SEQUENCE</scope>
</reference>
<feature type="compositionally biased region" description="Low complexity" evidence="1">
    <location>
        <begin position="108"/>
        <end position="129"/>
    </location>
</feature>
<feature type="compositionally biased region" description="Low complexity" evidence="1">
    <location>
        <begin position="402"/>
        <end position="413"/>
    </location>
</feature>
<keyword evidence="3" id="KW-1185">Reference proteome</keyword>